<comment type="caution">
    <text evidence="7">The sequence shown here is derived from an EMBL/GenBank/DDBJ whole genome shotgun (WGS) entry which is preliminary data.</text>
</comment>
<dbReference type="Proteomes" id="UP000003531">
    <property type="component" value="Unassembled WGS sequence"/>
</dbReference>
<dbReference type="InterPro" id="IPR023210">
    <property type="entry name" value="NADP_OxRdtase_dom"/>
</dbReference>
<evidence type="ECO:0000256" key="3">
    <source>
        <dbReference type="PIRSR" id="PIRSR000097-1"/>
    </source>
</evidence>
<dbReference type="EMBL" id="ACGT01000005">
    <property type="protein sequence ID" value="EEJ74304.1"/>
    <property type="molecule type" value="Genomic_DNA"/>
</dbReference>
<reference evidence="7 8" key="1">
    <citation type="submission" date="2009-01" db="EMBL/GenBank/DDBJ databases">
        <authorList>
            <person name="Qin X."/>
            <person name="Bachman B."/>
            <person name="Battles P."/>
            <person name="Bell A."/>
            <person name="Bess C."/>
            <person name="Bickham C."/>
            <person name="Chaboub L."/>
            <person name="Chen D."/>
            <person name="Coyle M."/>
            <person name="Deiros D.R."/>
            <person name="Dinh H."/>
            <person name="Forbes L."/>
            <person name="Fowler G."/>
            <person name="Francisco L."/>
            <person name="Fu Q."/>
            <person name="Gubbala S."/>
            <person name="Hale W."/>
            <person name="Han Y."/>
            <person name="Hemphill L."/>
            <person name="Highlander S.K."/>
            <person name="Hirani K."/>
            <person name="Hogues M."/>
            <person name="Jackson L."/>
            <person name="Jakkamsetti A."/>
            <person name="Javaid M."/>
            <person name="Jiang H."/>
            <person name="Korchina V."/>
            <person name="Kovar C."/>
            <person name="Lara F."/>
            <person name="Lee S."/>
            <person name="Mata R."/>
            <person name="Mathew T."/>
            <person name="Moen C."/>
            <person name="Morales K."/>
            <person name="Munidasa M."/>
            <person name="Nazareth L."/>
            <person name="Ngo R."/>
            <person name="Nguyen L."/>
            <person name="Okwuonu G."/>
            <person name="Ongeri F."/>
            <person name="Patil S."/>
            <person name="Petrosino J."/>
            <person name="Pham C."/>
            <person name="Pham P."/>
            <person name="Pu L.-L."/>
            <person name="Puazo M."/>
            <person name="Raj R."/>
            <person name="Reid J."/>
            <person name="Rouhana J."/>
            <person name="Saada N."/>
            <person name="Shang Y."/>
            <person name="Simmons D."/>
            <person name="Thornton R."/>
            <person name="Warren J."/>
            <person name="Weissenberger G."/>
            <person name="Zhang J."/>
            <person name="Zhang L."/>
            <person name="Zhou C."/>
            <person name="Zhu D."/>
            <person name="Muzny D."/>
            <person name="Worley K."/>
            <person name="Gibbs R."/>
        </authorList>
    </citation>
    <scope>NUCLEOTIDE SEQUENCE [LARGE SCALE GENOMIC DNA]</scope>
    <source>
        <strain evidence="7 8">ATCC 11741</strain>
    </source>
</reference>
<dbReference type="InterPro" id="IPR020471">
    <property type="entry name" value="AKR"/>
</dbReference>
<organism evidence="7 8">
    <name type="scientific">Ligilactobacillus salivarius DSM 20555 = ATCC 11741</name>
    <dbReference type="NCBI Taxonomy" id="1423799"/>
    <lineage>
        <taxon>Bacteria</taxon>
        <taxon>Bacillati</taxon>
        <taxon>Bacillota</taxon>
        <taxon>Bacilli</taxon>
        <taxon>Lactobacillales</taxon>
        <taxon>Lactobacillaceae</taxon>
        <taxon>Ligilactobacillus</taxon>
    </lineage>
</organism>
<evidence type="ECO:0000256" key="5">
    <source>
        <dbReference type="PIRSR" id="PIRSR000097-3"/>
    </source>
</evidence>
<evidence type="ECO:0000256" key="2">
    <source>
        <dbReference type="ARBA" id="ARBA00023002"/>
    </source>
</evidence>
<accession>C2EGN2</accession>
<dbReference type="EC" id="1.1.1.274" evidence="7"/>
<evidence type="ECO:0000313" key="8">
    <source>
        <dbReference type="Proteomes" id="UP000003531"/>
    </source>
</evidence>
<feature type="site" description="Lowers pKa of active site Tyr" evidence="5">
    <location>
        <position position="119"/>
    </location>
</feature>
<dbReference type="InterPro" id="IPR018170">
    <property type="entry name" value="Aldo/ket_reductase_CS"/>
</dbReference>
<feature type="binding site" evidence="4">
    <location>
        <position position="152"/>
    </location>
    <ligand>
        <name>substrate</name>
    </ligand>
</feature>
<dbReference type="AlphaFoldDB" id="C2EGN2"/>
<evidence type="ECO:0000256" key="4">
    <source>
        <dbReference type="PIRSR" id="PIRSR000097-2"/>
    </source>
</evidence>
<protein>
    <submittedName>
        <fullName evidence="7">Oxidoreductase, aldo/keto reductase family protein</fullName>
        <ecNumber evidence="7">1.1.1.274</ecNumber>
    </submittedName>
</protein>
<feature type="active site" description="Proton donor" evidence="3">
    <location>
        <position position="90"/>
    </location>
</feature>
<dbReference type="Pfam" id="PF00248">
    <property type="entry name" value="Aldo_ket_red"/>
    <property type="match status" value="1"/>
</dbReference>
<dbReference type="PANTHER" id="PTHR43827">
    <property type="entry name" value="2,5-DIKETO-D-GLUCONIC ACID REDUCTASE"/>
    <property type="match status" value="1"/>
</dbReference>
<evidence type="ECO:0000256" key="1">
    <source>
        <dbReference type="ARBA" id="ARBA00007905"/>
    </source>
</evidence>
<dbReference type="FunFam" id="3.20.20.100:FF:000015">
    <property type="entry name" value="Oxidoreductase, aldo/keto reductase family"/>
    <property type="match status" value="1"/>
</dbReference>
<proteinExistence type="inferred from homology"/>
<dbReference type="InterPro" id="IPR036812">
    <property type="entry name" value="NAD(P)_OxRdtase_dom_sf"/>
</dbReference>
<dbReference type="PIRSF" id="PIRSF000097">
    <property type="entry name" value="AKR"/>
    <property type="match status" value="1"/>
</dbReference>
<dbReference type="PROSITE" id="PS00062">
    <property type="entry name" value="ALDOKETO_REDUCTASE_2"/>
    <property type="match status" value="1"/>
</dbReference>
<dbReference type="GO" id="GO:0050580">
    <property type="term" value="F:2,5-didehydrogluconate reductase activity"/>
    <property type="evidence" value="ECO:0007669"/>
    <property type="project" value="UniProtKB-EC"/>
</dbReference>
<evidence type="ECO:0000259" key="6">
    <source>
        <dbReference type="Pfam" id="PF00248"/>
    </source>
</evidence>
<sequence>MFIQKLLKGIYITKKYVLCKVQGILYYNLKNLQGGTIMIKSLSDRVELNNGTKIPGLGLGVFQIPEDQTAEVVKNGIINGYRLIDTAAIYGNEKGTGIGIKEGLKATGLKREDLFITSKVWNNHLTYDETIAAFNESLAKLDLDYLDLYLIHWPGQDAFEESWKALETLYAEGKIKAIGVSNFEIHHLEKLKTFAKVVPVINQIELHPKLAQKELREYAANMDMKIQAWSPLMQGQLLKNEVILDIAKKHNKSAAQVILRWDIQQDILLNVKSVHTDRMISNASVFDFELDDEDMDRINMLNEDLRVGPNPDEFDF</sequence>
<comment type="similarity">
    <text evidence="1">Belongs to the aldo/keto reductase family.</text>
</comment>
<evidence type="ECO:0000313" key="7">
    <source>
        <dbReference type="EMBL" id="EEJ74304.1"/>
    </source>
</evidence>
<name>C2EGN2_9LACO</name>
<gene>
    <name evidence="7" type="ORF">HMPREF0545_0804</name>
</gene>
<dbReference type="SUPFAM" id="SSF51430">
    <property type="entry name" value="NAD(P)-linked oxidoreductase"/>
    <property type="match status" value="1"/>
</dbReference>
<dbReference type="PRINTS" id="PR00069">
    <property type="entry name" value="ALDKETRDTASE"/>
</dbReference>
<dbReference type="HOGENOM" id="CLU_023205_0_1_9"/>
<dbReference type="PANTHER" id="PTHR43827:SF1">
    <property type="entry name" value="2,5-DIKETO-D-GLUCONIC ACID REDUCTASE"/>
    <property type="match status" value="1"/>
</dbReference>
<feature type="domain" description="NADP-dependent oxidoreductase" evidence="6">
    <location>
        <begin position="63"/>
        <end position="302"/>
    </location>
</feature>
<keyword evidence="2 7" id="KW-0560">Oxidoreductase</keyword>
<dbReference type="Gene3D" id="3.20.20.100">
    <property type="entry name" value="NADP-dependent oxidoreductase domain"/>
    <property type="match status" value="1"/>
</dbReference>